<dbReference type="Pfam" id="PF00170">
    <property type="entry name" value="bZIP_1"/>
    <property type="match status" value="1"/>
</dbReference>
<dbReference type="GO" id="GO:0003677">
    <property type="term" value="F:DNA binding"/>
    <property type="evidence" value="ECO:0007669"/>
    <property type="project" value="UniProtKB-KW"/>
</dbReference>
<comment type="subcellular location">
    <subcellularLocation>
        <location evidence="1">Nucleus</location>
    </subcellularLocation>
</comment>
<evidence type="ECO:0000256" key="6">
    <source>
        <dbReference type="SAM" id="MobiDB-lite"/>
    </source>
</evidence>
<evidence type="ECO:0000256" key="3">
    <source>
        <dbReference type="ARBA" id="ARBA00023125"/>
    </source>
</evidence>
<name>A0A420NS76_FUSOX</name>
<dbReference type="Gene3D" id="1.20.5.170">
    <property type="match status" value="1"/>
</dbReference>
<feature type="region of interest" description="Disordered" evidence="6">
    <location>
        <begin position="91"/>
        <end position="182"/>
    </location>
</feature>
<keyword evidence="4" id="KW-0804">Transcription</keyword>
<dbReference type="SMART" id="SM00338">
    <property type="entry name" value="BRLZ"/>
    <property type="match status" value="1"/>
</dbReference>
<dbReference type="SUPFAM" id="SSF57959">
    <property type="entry name" value="Leucine zipper domain"/>
    <property type="match status" value="1"/>
</dbReference>
<feature type="region of interest" description="Disordered" evidence="6">
    <location>
        <begin position="283"/>
        <end position="303"/>
    </location>
</feature>
<evidence type="ECO:0000256" key="4">
    <source>
        <dbReference type="ARBA" id="ARBA00023163"/>
    </source>
</evidence>
<evidence type="ECO:0000256" key="2">
    <source>
        <dbReference type="ARBA" id="ARBA00023015"/>
    </source>
</evidence>
<protein>
    <submittedName>
        <fullName evidence="7">Uncharacterized protein</fullName>
    </submittedName>
</protein>
<dbReference type="InterPro" id="IPR004827">
    <property type="entry name" value="bZIP"/>
</dbReference>
<feature type="compositionally biased region" description="Basic residues" evidence="6">
    <location>
        <begin position="153"/>
        <end position="163"/>
    </location>
</feature>
<dbReference type="VEuPathDB" id="FungiDB:HZS61_004177"/>
<dbReference type="VEuPathDB" id="FungiDB:FOIG_10662"/>
<dbReference type="VEuPathDB" id="FungiDB:FOZG_09749"/>
<dbReference type="PROSITE" id="PS50217">
    <property type="entry name" value="BZIP"/>
    <property type="match status" value="1"/>
</dbReference>
<dbReference type="PRINTS" id="PR00043">
    <property type="entry name" value="LEUZIPPRJUN"/>
</dbReference>
<dbReference type="InterPro" id="IPR051027">
    <property type="entry name" value="bZIP_transcription_factors"/>
</dbReference>
<dbReference type="VEuPathDB" id="FungiDB:FOMG_07042"/>
<dbReference type="VEuPathDB" id="FungiDB:FOC1_g10008318"/>
<evidence type="ECO:0000313" key="8">
    <source>
        <dbReference type="Proteomes" id="UP000285860"/>
    </source>
</evidence>
<keyword evidence="5" id="KW-0539">Nucleus</keyword>
<comment type="caution">
    <text evidence="7">The sequence shown here is derived from an EMBL/GenBank/DDBJ whole genome shotgun (WGS) entry which is preliminary data.</text>
</comment>
<accession>A0A420NS76</accession>
<dbReference type="VEuPathDB" id="FungiDB:FOC4_g10009424"/>
<reference evidence="7 8" key="1">
    <citation type="journal article" date="2018" name="Sci. Rep.">
        <title>Characterisation of pathogen-specific regions and novel effector candidates in Fusarium oxysporum f. sp. cepae.</title>
        <authorList>
            <person name="Armitage A.D."/>
            <person name="Taylor A."/>
            <person name="Sobczyk M.K."/>
            <person name="Baxter L."/>
            <person name="Greenfield B.P."/>
            <person name="Bates H.J."/>
            <person name="Wilson F."/>
            <person name="Jackson A.C."/>
            <person name="Ott S."/>
            <person name="Harrison R.J."/>
            <person name="Clarkson J.P."/>
        </authorList>
    </citation>
    <scope>NUCLEOTIDE SEQUENCE [LARGE SCALE GENOMIC DNA]</scope>
    <source>
        <strain evidence="7 8">Fo_A28</strain>
    </source>
</reference>
<sequence>MAAFVHSYPHHMETPFGNPMNIMTATPSPGYIMTPSPYYTRTPSPTCRGNMGYQPVPAQVQDPSFFEEAIGGSPRPQELALGFMQAPFQYNPASNAPNAPNAPNDPFPSLATLPSSEIEQKPTRRARNRKPSQLSIITPKEDSGPRAVPSSPKQKKRGRKPKGGAKESGKFHQEIELDEDDLPKDPRRRRILERNRIAATKCRLRKRDEASALASQEQAMEDQNRYLSSCFDSLTAEIYHLKTQLLQHTDCNCVLIQKYIANEAKKTVDGLLSCSSAFQPDNDPMSPYRRGSCHSGTSPTESLGVPTPEFEGVSPAWSQPFQTGHASSSEVGEEIFEMPMNPYNKGSIQLHSQPLTSMTPLHHPESEVYVGMGPPPQHVDVISWNPSWGF</sequence>
<gene>
    <name evidence="7" type="ORF">BFJ68_g11879</name>
</gene>
<feature type="compositionally biased region" description="Basic and acidic residues" evidence="6">
    <location>
        <begin position="164"/>
        <end position="175"/>
    </location>
</feature>
<organism evidence="7 8">
    <name type="scientific">Fusarium oxysporum</name>
    <name type="common">Fusarium vascular wilt</name>
    <dbReference type="NCBI Taxonomy" id="5507"/>
    <lineage>
        <taxon>Eukaryota</taxon>
        <taxon>Fungi</taxon>
        <taxon>Dikarya</taxon>
        <taxon>Ascomycota</taxon>
        <taxon>Pezizomycotina</taxon>
        <taxon>Sordariomycetes</taxon>
        <taxon>Hypocreomycetidae</taxon>
        <taxon>Hypocreales</taxon>
        <taxon>Nectriaceae</taxon>
        <taxon>Fusarium</taxon>
        <taxon>Fusarium oxysporum species complex</taxon>
    </lineage>
</organism>
<dbReference type="PROSITE" id="PS00036">
    <property type="entry name" value="BZIP_BASIC"/>
    <property type="match status" value="1"/>
</dbReference>
<dbReference type="EMBL" id="MRCY01000073">
    <property type="protein sequence ID" value="RKL02641.1"/>
    <property type="molecule type" value="Genomic_DNA"/>
</dbReference>
<evidence type="ECO:0000256" key="5">
    <source>
        <dbReference type="ARBA" id="ARBA00023242"/>
    </source>
</evidence>
<keyword evidence="3" id="KW-0238">DNA-binding</keyword>
<evidence type="ECO:0000256" key="1">
    <source>
        <dbReference type="ARBA" id="ARBA00004123"/>
    </source>
</evidence>
<dbReference type="Proteomes" id="UP000285860">
    <property type="component" value="Unassembled WGS sequence"/>
</dbReference>
<dbReference type="GO" id="GO:0005634">
    <property type="term" value="C:nucleus"/>
    <property type="evidence" value="ECO:0007669"/>
    <property type="project" value="UniProtKB-SubCell"/>
</dbReference>
<dbReference type="InterPro" id="IPR002112">
    <property type="entry name" value="Leuzip_Jun"/>
</dbReference>
<dbReference type="InterPro" id="IPR046347">
    <property type="entry name" value="bZIP_sf"/>
</dbReference>
<keyword evidence="2" id="KW-0805">Transcription regulation</keyword>
<proteinExistence type="predicted"/>
<dbReference type="VEuPathDB" id="FungiDB:FOXG_10295"/>
<evidence type="ECO:0000313" key="7">
    <source>
        <dbReference type="EMBL" id="RKL02641.1"/>
    </source>
</evidence>
<dbReference type="GO" id="GO:0003700">
    <property type="term" value="F:DNA-binding transcription factor activity"/>
    <property type="evidence" value="ECO:0007669"/>
    <property type="project" value="InterPro"/>
</dbReference>
<feature type="compositionally biased region" description="Low complexity" evidence="6">
    <location>
        <begin position="91"/>
        <end position="104"/>
    </location>
</feature>
<dbReference type="PANTHER" id="PTHR19304">
    <property type="entry name" value="CYCLIC-AMP RESPONSE ELEMENT BINDING PROTEIN"/>
    <property type="match status" value="1"/>
</dbReference>
<dbReference type="AlphaFoldDB" id="A0A420NS76"/>